<dbReference type="AlphaFoldDB" id="A0A9N8YKL6"/>
<gene>
    <name evidence="2" type="ORF">DEBURN_LOCUS777</name>
</gene>
<organism evidence="2 3">
    <name type="scientific">Diversispora eburnea</name>
    <dbReference type="NCBI Taxonomy" id="1213867"/>
    <lineage>
        <taxon>Eukaryota</taxon>
        <taxon>Fungi</taxon>
        <taxon>Fungi incertae sedis</taxon>
        <taxon>Mucoromycota</taxon>
        <taxon>Glomeromycotina</taxon>
        <taxon>Glomeromycetes</taxon>
        <taxon>Diversisporales</taxon>
        <taxon>Diversisporaceae</taxon>
        <taxon>Diversispora</taxon>
    </lineage>
</organism>
<dbReference type="EMBL" id="CAJVPK010000028">
    <property type="protein sequence ID" value="CAG8434861.1"/>
    <property type="molecule type" value="Genomic_DNA"/>
</dbReference>
<evidence type="ECO:0000259" key="1">
    <source>
        <dbReference type="Pfam" id="PF10157"/>
    </source>
</evidence>
<reference evidence="2" key="1">
    <citation type="submission" date="2021-06" db="EMBL/GenBank/DDBJ databases">
        <authorList>
            <person name="Kallberg Y."/>
            <person name="Tangrot J."/>
            <person name="Rosling A."/>
        </authorList>
    </citation>
    <scope>NUCLEOTIDE SEQUENCE</scope>
    <source>
        <strain evidence="2">AZ414A</strain>
    </source>
</reference>
<dbReference type="Pfam" id="PF10157">
    <property type="entry name" value="BORCS6"/>
    <property type="match status" value="1"/>
</dbReference>
<protein>
    <submittedName>
        <fullName evidence="2">759_t:CDS:1</fullName>
    </submittedName>
</protein>
<proteinExistence type="predicted"/>
<accession>A0A9N8YKL6</accession>
<keyword evidence="3" id="KW-1185">Reference proteome</keyword>
<feature type="domain" description="BLOC-1-related complex subunit 6 C-terminal helix" evidence="1">
    <location>
        <begin position="12"/>
        <end position="99"/>
    </location>
</feature>
<name>A0A9N8YKL6_9GLOM</name>
<dbReference type="Proteomes" id="UP000789706">
    <property type="component" value="Unassembled WGS sequence"/>
</dbReference>
<sequence>MSGRNTFSIGRSPPIDQNLINELERQAYGISNDLETMLQNLQSQMFEASVLTSASFDVYNQAITNNGIALNQAIIKTRELIEICVKLDKEFVNVETLATNPVADRMDNPTTAYPVRYTPFKLKAPPTSQIC</sequence>
<dbReference type="InterPro" id="IPR046465">
    <property type="entry name" value="BORCS6_C"/>
</dbReference>
<dbReference type="OrthoDB" id="21270at2759"/>
<comment type="caution">
    <text evidence="2">The sequence shown here is derived from an EMBL/GenBank/DDBJ whole genome shotgun (WGS) entry which is preliminary data.</text>
</comment>
<evidence type="ECO:0000313" key="2">
    <source>
        <dbReference type="EMBL" id="CAG8434861.1"/>
    </source>
</evidence>
<evidence type="ECO:0000313" key="3">
    <source>
        <dbReference type="Proteomes" id="UP000789706"/>
    </source>
</evidence>